<evidence type="ECO:0000313" key="2">
    <source>
        <dbReference type="EMBL" id="OGF97779.1"/>
    </source>
</evidence>
<sequence length="141" mass="15564">MKKIKSILLIIFVGALILSLQTLYRQAASKKNNIVTIAQAGDKTLEDNQISKGRVSEEAFTDSPASNDQDSKETLVDNSGPIQGAVSHKLTPEMVKSIKPGKAYQFDSTGNFKEFEPEIWDGVSDLVPGKKYKFPVELFDK</sequence>
<gene>
    <name evidence="2" type="ORF">A2Z86_08145</name>
</gene>
<dbReference type="Proteomes" id="UP000176992">
    <property type="component" value="Unassembled WGS sequence"/>
</dbReference>
<protein>
    <submittedName>
        <fullName evidence="2">Uncharacterized protein</fullName>
    </submittedName>
</protein>
<evidence type="ECO:0000256" key="1">
    <source>
        <dbReference type="SAM" id="MobiDB-lite"/>
    </source>
</evidence>
<accession>A0A1F5YCD2</accession>
<comment type="caution">
    <text evidence="2">The sequence shown here is derived from an EMBL/GenBank/DDBJ whole genome shotgun (WGS) entry which is preliminary data.</text>
</comment>
<evidence type="ECO:0000313" key="3">
    <source>
        <dbReference type="Proteomes" id="UP000176992"/>
    </source>
</evidence>
<organism evidence="2 3">
    <name type="scientific">Candidatus Glassbacteria bacterium GWA2_58_10</name>
    <dbReference type="NCBI Taxonomy" id="1817865"/>
    <lineage>
        <taxon>Bacteria</taxon>
        <taxon>Candidatus Glassiibacteriota</taxon>
    </lineage>
</organism>
<reference evidence="2 3" key="1">
    <citation type="journal article" date="2016" name="Nat. Commun.">
        <title>Thousands of microbial genomes shed light on interconnected biogeochemical processes in an aquifer system.</title>
        <authorList>
            <person name="Anantharaman K."/>
            <person name="Brown C.T."/>
            <person name="Hug L.A."/>
            <person name="Sharon I."/>
            <person name="Castelle C.J."/>
            <person name="Probst A.J."/>
            <person name="Thomas B.C."/>
            <person name="Singh A."/>
            <person name="Wilkins M.J."/>
            <person name="Karaoz U."/>
            <person name="Brodie E.L."/>
            <person name="Williams K.H."/>
            <person name="Hubbard S.S."/>
            <person name="Banfield J.F."/>
        </authorList>
    </citation>
    <scope>NUCLEOTIDE SEQUENCE [LARGE SCALE GENOMIC DNA]</scope>
</reference>
<feature type="region of interest" description="Disordered" evidence="1">
    <location>
        <begin position="47"/>
        <end position="85"/>
    </location>
</feature>
<proteinExistence type="predicted"/>
<dbReference type="AlphaFoldDB" id="A0A1F5YCD2"/>
<dbReference type="EMBL" id="MFIV01000212">
    <property type="protein sequence ID" value="OGF97779.1"/>
    <property type="molecule type" value="Genomic_DNA"/>
</dbReference>
<name>A0A1F5YCD2_9BACT</name>